<evidence type="ECO:0008006" key="4">
    <source>
        <dbReference type="Google" id="ProtNLM"/>
    </source>
</evidence>
<dbReference type="Proteomes" id="UP001500064">
    <property type="component" value="Unassembled WGS sequence"/>
</dbReference>
<accession>A0ABN2FLD7</accession>
<feature type="compositionally biased region" description="Basic residues" evidence="1">
    <location>
        <begin position="19"/>
        <end position="28"/>
    </location>
</feature>
<evidence type="ECO:0000313" key="3">
    <source>
        <dbReference type="Proteomes" id="UP001500064"/>
    </source>
</evidence>
<evidence type="ECO:0000256" key="1">
    <source>
        <dbReference type="SAM" id="MobiDB-lite"/>
    </source>
</evidence>
<dbReference type="InterPro" id="IPR036388">
    <property type="entry name" value="WH-like_DNA-bd_sf"/>
</dbReference>
<evidence type="ECO:0000313" key="2">
    <source>
        <dbReference type="EMBL" id="GAA1652271.1"/>
    </source>
</evidence>
<gene>
    <name evidence="2" type="ORF">GCM10009733_056930</name>
</gene>
<protein>
    <recommendedName>
        <fullName evidence="4">HTH luxR-type domain-containing protein</fullName>
    </recommendedName>
</protein>
<comment type="caution">
    <text evidence="2">The sequence shown here is derived from an EMBL/GenBank/DDBJ whole genome shotgun (WGS) entry which is preliminary data.</text>
</comment>
<reference evidence="2 3" key="1">
    <citation type="journal article" date="2019" name="Int. J. Syst. Evol. Microbiol.">
        <title>The Global Catalogue of Microorganisms (GCM) 10K type strain sequencing project: providing services to taxonomists for standard genome sequencing and annotation.</title>
        <authorList>
            <consortium name="The Broad Institute Genomics Platform"/>
            <consortium name="The Broad Institute Genome Sequencing Center for Infectious Disease"/>
            <person name="Wu L."/>
            <person name="Ma J."/>
        </authorList>
    </citation>
    <scope>NUCLEOTIDE SEQUENCE [LARGE SCALE GENOMIC DNA]</scope>
    <source>
        <strain evidence="2 3">JCM 13929</strain>
    </source>
</reference>
<name>A0ABN2FLD7_9ACTN</name>
<feature type="region of interest" description="Disordered" evidence="1">
    <location>
        <begin position="1"/>
        <end position="28"/>
    </location>
</feature>
<dbReference type="EMBL" id="BAAAMU010000046">
    <property type="protein sequence ID" value="GAA1652271.1"/>
    <property type="molecule type" value="Genomic_DNA"/>
</dbReference>
<sequence length="67" mass="7475">MVRRLTGRLTSAAGGVRGTARRRRTTRPVRREVAGLLGCQEGTVKSQTAKALAKLRQDEAMLRELRR</sequence>
<organism evidence="2 3">
    <name type="scientific">Nonomuraea maheshkhaliensis</name>
    <dbReference type="NCBI Taxonomy" id="419590"/>
    <lineage>
        <taxon>Bacteria</taxon>
        <taxon>Bacillati</taxon>
        <taxon>Actinomycetota</taxon>
        <taxon>Actinomycetes</taxon>
        <taxon>Streptosporangiales</taxon>
        <taxon>Streptosporangiaceae</taxon>
        <taxon>Nonomuraea</taxon>
    </lineage>
</organism>
<keyword evidence="3" id="KW-1185">Reference proteome</keyword>
<dbReference type="Gene3D" id="1.10.10.10">
    <property type="entry name" value="Winged helix-like DNA-binding domain superfamily/Winged helix DNA-binding domain"/>
    <property type="match status" value="1"/>
</dbReference>
<proteinExistence type="predicted"/>